<dbReference type="Gene3D" id="3.30.559.30">
    <property type="entry name" value="Nonribosomal peptide synthetase, condensation domain"/>
    <property type="match status" value="1"/>
</dbReference>
<dbReference type="Gene3D" id="3.30.559.10">
    <property type="entry name" value="Chloramphenicol acetyltransferase-like domain"/>
    <property type="match status" value="1"/>
</dbReference>
<dbReference type="Proteomes" id="UP000286921">
    <property type="component" value="Unassembled WGS sequence"/>
</dbReference>
<name>A0A401KMQ4_ASPAW</name>
<dbReference type="InterPro" id="IPR023213">
    <property type="entry name" value="CAT-like_dom_sf"/>
</dbReference>
<keyword evidence="2" id="KW-1185">Reference proteome</keyword>
<gene>
    <name evidence="1" type="ORF">AAWM_03438</name>
</gene>
<dbReference type="EMBL" id="BDHI01000007">
    <property type="protein sequence ID" value="GCB20553.1"/>
    <property type="molecule type" value="Genomic_DNA"/>
</dbReference>
<evidence type="ECO:0000313" key="1">
    <source>
        <dbReference type="EMBL" id="GCB20553.1"/>
    </source>
</evidence>
<accession>A0A401KMQ4</accession>
<evidence type="ECO:0000313" key="2">
    <source>
        <dbReference type="Proteomes" id="UP000286921"/>
    </source>
</evidence>
<sequence length="451" mass="50187">MEALLRQLAISHPPGRRTYDIAAAVKVRTHLTAEELTKEGATSLAESTIQASVDGKLCGRRKLGIQCAIWQGIGGLDRENLPVRGFNPKADRRYRNEFMLKLSHCHSDGHGVTMWYHDFLHELSRPTMNIIRWKPGEEVKNLPLETWDAAAIPRLTQSWVEDHRGLIPKKQPKASKTLGLATELETSQRESYYGFERHRFPVKETETIIAGARNLGLTLPPFGHAAIALAAKEQGNLPDGVQHNTFLVSSLRGQYQGPPELGSDAAAMRFGLWPIQIDIHDFPQTSKALMECYTAYKKNMTSYTPIMTNVLADMDTDVVNDVMSTFFISNMGDMSPYIRASYGEIELADYWAITLPANSLIFISTETSCDSAMLTNYRRDDTTKQLQASPATRAGVRSNLRSPITSGYHLTPSNVAPTNCATSSIARSGNLLARRDRPEVMTSHSCNPMNF</sequence>
<comment type="caution">
    <text evidence="1">The sequence shown here is derived from an EMBL/GenBank/DDBJ whole genome shotgun (WGS) entry which is preliminary data.</text>
</comment>
<dbReference type="AlphaFoldDB" id="A0A401KMQ4"/>
<dbReference type="STRING" id="105351.A0A401KMQ4"/>
<proteinExistence type="predicted"/>
<protein>
    <submittedName>
        <fullName evidence="1">Uncharacterized protein</fullName>
    </submittedName>
</protein>
<organism evidence="1 2">
    <name type="scientific">Aspergillus awamori</name>
    <name type="common">Black koji mold</name>
    <dbReference type="NCBI Taxonomy" id="105351"/>
    <lineage>
        <taxon>Eukaryota</taxon>
        <taxon>Fungi</taxon>
        <taxon>Dikarya</taxon>
        <taxon>Ascomycota</taxon>
        <taxon>Pezizomycotina</taxon>
        <taxon>Eurotiomycetes</taxon>
        <taxon>Eurotiomycetidae</taxon>
        <taxon>Eurotiales</taxon>
        <taxon>Aspergillaceae</taxon>
        <taxon>Aspergillus</taxon>
    </lineage>
</organism>
<reference evidence="1 2" key="1">
    <citation type="submission" date="2016-09" db="EMBL/GenBank/DDBJ databases">
        <title>Aspergillus awamori IFM 58123T.</title>
        <authorList>
            <person name="Kusuya Y."/>
            <person name="Shimizu M."/>
            <person name="Takahashi H."/>
            <person name="Yaguchi T."/>
        </authorList>
    </citation>
    <scope>NUCLEOTIDE SEQUENCE [LARGE SCALE GENOMIC DNA]</scope>
    <source>
        <strain evidence="1 2">IFM 58123</strain>
    </source>
</reference>